<keyword evidence="3" id="KW-0560">Oxidoreductase</keyword>
<dbReference type="InterPro" id="IPR023210">
    <property type="entry name" value="NADP_OxRdtase_dom"/>
</dbReference>
<dbReference type="PANTHER" id="PTHR43827:SF3">
    <property type="entry name" value="NADP-DEPENDENT OXIDOREDUCTASE DOMAIN-CONTAINING PROTEIN"/>
    <property type="match status" value="1"/>
</dbReference>
<evidence type="ECO:0000256" key="1">
    <source>
        <dbReference type="ARBA" id="ARBA00007905"/>
    </source>
</evidence>
<dbReference type="Proteomes" id="UP001474120">
    <property type="component" value="Unassembled WGS sequence"/>
</dbReference>
<evidence type="ECO:0000313" key="5">
    <source>
        <dbReference type="EMBL" id="MEL4455240.1"/>
    </source>
</evidence>
<dbReference type="InterPro" id="IPR036812">
    <property type="entry name" value="NAD(P)_OxRdtase_dom_sf"/>
</dbReference>
<gene>
    <name evidence="5" type="ORF">AABB81_04990</name>
</gene>
<dbReference type="SUPFAM" id="SSF51430">
    <property type="entry name" value="NAD(P)-linked oxidoreductase"/>
    <property type="match status" value="1"/>
</dbReference>
<dbReference type="Gene3D" id="3.20.20.100">
    <property type="entry name" value="NADP-dependent oxidoreductase domain"/>
    <property type="match status" value="1"/>
</dbReference>
<evidence type="ECO:0000313" key="6">
    <source>
        <dbReference type="Proteomes" id="UP001474120"/>
    </source>
</evidence>
<proteinExistence type="inferred from homology"/>
<feature type="domain" description="NADP-dependent oxidoreductase" evidence="4">
    <location>
        <begin position="23"/>
        <end position="85"/>
    </location>
</feature>
<comment type="caution">
    <text evidence="5">The sequence shown here is derived from an EMBL/GenBank/DDBJ whole genome shotgun (WGS) entry which is preliminary data.</text>
</comment>
<sequence>MKKSDVQMEAWSPFAAGRNEMFKNRVLADIGKEHNKSNAQVILRWHFQRGVIAIPRSSQKEHMIENLNIFDFELSKSDMQTIAKLDLNKTQFPEWE</sequence>
<evidence type="ECO:0000259" key="4">
    <source>
        <dbReference type="Pfam" id="PF00248"/>
    </source>
</evidence>
<dbReference type="Pfam" id="PF00248">
    <property type="entry name" value="Aldo_ket_red"/>
    <property type="match status" value="1"/>
</dbReference>
<evidence type="ECO:0000256" key="2">
    <source>
        <dbReference type="ARBA" id="ARBA00022857"/>
    </source>
</evidence>
<name>A0ABU9KYH4_9FLAO</name>
<keyword evidence="6" id="KW-1185">Reference proteome</keyword>
<dbReference type="PANTHER" id="PTHR43827">
    <property type="entry name" value="2,5-DIKETO-D-GLUCONIC ACID REDUCTASE"/>
    <property type="match status" value="1"/>
</dbReference>
<organism evidence="5 6">
    <name type="scientific">Lutimonas vermicola</name>
    <dbReference type="NCBI Taxonomy" id="414288"/>
    <lineage>
        <taxon>Bacteria</taxon>
        <taxon>Pseudomonadati</taxon>
        <taxon>Bacteroidota</taxon>
        <taxon>Flavobacteriia</taxon>
        <taxon>Flavobacteriales</taxon>
        <taxon>Flavobacteriaceae</taxon>
        <taxon>Lutimonas</taxon>
    </lineage>
</organism>
<evidence type="ECO:0000256" key="3">
    <source>
        <dbReference type="ARBA" id="ARBA00023002"/>
    </source>
</evidence>
<protein>
    <submittedName>
        <fullName evidence="5">Aldo/keto reductase</fullName>
    </submittedName>
</protein>
<dbReference type="InterPro" id="IPR020471">
    <property type="entry name" value="AKR"/>
</dbReference>
<comment type="similarity">
    <text evidence="1">Belongs to the aldo/keto reductase family.</text>
</comment>
<reference evidence="5 6" key="1">
    <citation type="submission" date="2024-04" db="EMBL/GenBank/DDBJ databases">
        <title>whole genome sequencing of Lutimonas vermicola strain IMCC1616.</title>
        <authorList>
            <person name="Bae S.S."/>
        </authorList>
    </citation>
    <scope>NUCLEOTIDE SEQUENCE [LARGE SCALE GENOMIC DNA]</scope>
    <source>
        <strain evidence="5 6">IMCC1616</strain>
    </source>
</reference>
<accession>A0ABU9KYH4</accession>
<keyword evidence="2" id="KW-0521">NADP</keyword>
<dbReference type="EMBL" id="JBCDNA010000001">
    <property type="protein sequence ID" value="MEL4455240.1"/>
    <property type="molecule type" value="Genomic_DNA"/>
</dbReference>
<dbReference type="RefSeq" id="WP_342159043.1">
    <property type="nucleotide sequence ID" value="NZ_JBCDNA010000001.1"/>
</dbReference>